<dbReference type="Pfam" id="PF04195">
    <property type="entry name" value="Transposase_28"/>
    <property type="match status" value="1"/>
</dbReference>
<feature type="region of interest" description="Disordered" evidence="1">
    <location>
        <begin position="1"/>
        <end position="92"/>
    </location>
</feature>
<gene>
    <name evidence="3" type="ORF">SLEP1_g4782</name>
</gene>
<feature type="domain" description="Transposase (putative) gypsy type" evidence="2">
    <location>
        <begin position="178"/>
        <end position="243"/>
    </location>
</feature>
<protein>
    <recommendedName>
        <fullName evidence="2">Transposase (putative) gypsy type domain-containing protein</fullName>
    </recommendedName>
</protein>
<name>A0AAV5HYN7_9ROSI</name>
<feature type="compositionally biased region" description="Basic and acidic residues" evidence="1">
    <location>
        <begin position="1"/>
        <end position="17"/>
    </location>
</feature>
<sequence>MVSLRELTEQRGNQGREGEEEGVLAAEPITMIVPPELQDVPETVASGSSASSRTRDDSDDHNSAPSSSSSTEETPSREEGVGDVVGTVSGRPVMDGWESRAIPSRLSNLRKAPKDMPAGFNFKAALHHEVADCAPSISGYKRLEEMVRAYHIPKNIWLRTGGQNERACTVSQTGWIPVYADHFDAGLRFPLPGFVFDLLAEYELALTQLTPNSIRFVMGFMLLCARLGVPAKAIVFRSLFQCRLCPKPQGSRWYYLSGRDKSQLFKNVRNKVARWKRQFVFVRDTRTERISNDLAARLSEWRTPNAHINYPQLLPRDVDLKNQLLRYAQGEGLIDLEALVTSEQLAVFGFVDMTNLISEAPGGVGRAARNPGKQGSTSGHPQRLNHAALHNGDPARRPSREQITGLRLRPRVHEDVHGRGQRARRTRSPLLGA</sequence>
<accession>A0AAV5HYN7</accession>
<organism evidence="3 4">
    <name type="scientific">Rubroshorea leprosula</name>
    <dbReference type="NCBI Taxonomy" id="152421"/>
    <lineage>
        <taxon>Eukaryota</taxon>
        <taxon>Viridiplantae</taxon>
        <taxon>Streptophyta</taxon>
        <taxon>Embryophyta</taxon>
        <taxon>Tracheophyta</taxon>
        <taxon>Spermatophyta</taxon>
        <taxon>Magnoliopsida</taxon>
        <taxon>eudicotyledons</taxon>
        <taxon>Gunneridae</taxon>
        <taxon>Pentapetalae</taxon>
        <taxon>rosids</taxon>
        <taxon>malvids</taxon>
        <taxon>Malvales</taxon>
        <taxon>Dipterocarpaceae</taxon>
        <taxon>Rubroshorea</taxon>
    </lineage>
</organism>
<dbReference type="PANTHER" id="PTHR31099">
    <property type="entry name" value="OS06G0165300 PROTEIN"/>
    <property type="match status" value="1"/>
</dbReference>
<reference evidence="3 4" key="1">
    <citation type="journal article" date="2021" name="Commun. Biol.">
        <title>The genome of Shorea leprosula (Dipterocarpaceae) highlights the ecological relevance of drought in aseasonal tropical rainforests.</title>
        <authorList>
            <person name="Ng K.K.S."/>
            <person name="Kobayashi M.J."/>
            <person name="Fawcett J.A."/>
            <person name="Hatakeyama M."/>
            <person name="Paape T."/>
            <person name="Ng C.H."/>
            <person name="Ang C.C."/>
            <person name="Tnah L.H."/>
            <person name="Lee C.T."/>
            <person name="Nishiyama T."/>
            <person name="Sese J."/>
            <person name="O'Brien M.J."/>
            <person name="Copetti D."/>
            <person name="Mohd Noor M.I."/>
            <person name="Ong R.C."/>
            <person name="Putra M."/>
            <person name="Sireger I.Z."/>
            <person name="Indrioko S."/>
            <person name="Kosugi Y."/>
            <person name="Izuno A."/>
            <person name="Isagi Y."/>
            <person name="Lee S.L."/>
            <person name="Shimizu K.K."/>
        </authorList>
    </citation>
    <scope>NUCLEOTIDE SEQUENCE [LARGE SCALE GENOMIC DNA]</scope>
    <source>
        <strain evidence="3">214</strain>
    </source>
</reference>
<evidence type="ECO:0000259" key="2">
    <source>
        <dbReference type="Pfam" id="PF04195"/>
    </source>
</evidence>
<dbReference type="AlphaFoldDB" id="A0AAV5HYN7"/>
<feature type="compositionally biased region" description="Low complexity" evidence="1">
    <location>
        <begin position="63"/>
        <end position="73"/>
    </location>
</feature>
<evidence type="ECO:0000256" key="1">
    <source>
        <dbReference type="SAM" id="MobiDB-lite"/>
    </source>
</evidence>
<dbReference type="InterPro" id="IPR007321">
    <property type="entry name" value="Transposase_28"/>
</dbReference>
<keyword evidence="4" id="KW-1185">Reference proteome</keyword>
<feature type="compositionally biased region" description="Basic and acidic residues" evidence="1">
    <location>
        <begin position="53"/>
        <end position="62"/>
    </location>
</feature>
<dbReference type="PANTHER" id="PTHR31099:SF28">
    <property type="entry name" value="F5J5.12"/>
    <property type="match status" value="1"/>
</dbReference>
<dbReference type="Proteomes" id="UP001054252">
    <property type="component" value="Unassembled WGS sequence"/>
</dbReference>
<proteinExistence type="predicted"/>
<evidence type="ECO:0000313" key="3">
    <source>
        <dbReference type="EMBL" id="GKU90838.1"/>
    </source>
</evidence>
<feature type="region of interest" description="Disordered" evidence="1">
    <location>
        <begin position="362"/>
        <end position="433"/>
    </location>
</feature>
<dbReference type="EMBL" id="BPVZ01000004">
    <property type="protein sequence ID" value="GKU90838.1"/>
    <property type="molecule type" value="Genomic_DNA"/>
</dbReference>
<comment type="caution">
    <text evidence="3">The sequence shown here is derived from an EMBL/GenBank/DDBJ whole genome shotgun (WGS) entry which is preliminary data.</text>
</comment>
<evidence type="ECO:0000313" key="4">
    <source>
        <dbReference type="Proteomes" id="UP001054252"/>
    </source>
</evidence>